<dbReference type="EMBL" id="CM018208">
    <property type="protein sequence ID" value="KAB2073448.1"/>
    <property type="molecule type" value="Genomic_DNA"/>
</dbReference>
<reference evidence="2" key="1">
    <citation type="journal article" date="2020" name="Nat. Genet.">
        <title>Genomic diversifications of five Gossypium allopolyploid species and their impact on cotton improvement.</title>
        <authorList>
            <person name="Chen Z.J."/>
            <person name="Sreedasyam A."/>
            <person name="Ando A."/>
            <person name="Song Q."/>
            <person name="De Santiago L.M."/>
            <person name="Hulse-Kemp A.M."/>
            <person name="Ding M."/>
            <person name="Ye W."/>
            <person name="Kirkbride R.C."/>
            <person name="Jenkins J."/>
            <person name="Plott C."/>
            <person name="Lovell J."/>
            <person name="Lin Y.M."/>
            <person name="Vaughn R."/>
            <person name="Liu B."/>
            <person name="Simpson S."/>
            <person name="Scheffler B.E."/>
            <person name="Wen L."/>
            <person name="Saski C.A."/>
            <person name="Grover C.E."/>
            <person name="Hu G."/>
            <person name="Conover J.L."/>
            <person name="Carlson J.W."/>
            <person name="Shu S."/>
            <person name="Boston L.B."/>
            <person name="Williams M."/>
            <person name="Peterson D.G."/>
            <person name="McGee K."/>
            <person name="Jones D.C."/>
            <person name="Wendel J.F."/>
            <person name="Stelly D.M."/>
            <person name="Grimwood J."/>
            <person name="Schmutz J."/>
        </authorList>
    </citation>
    <scope>NUCLEOTIDE SEQUENCE [LARGE SCALE GENOMIC DNA]</scope>
    <source>
        <strain evidence="2">cv. 3-79</strain>
    </source>
</reference>
<accession>A0A5J5V0W0</accession>
<dbReference type="AlphaFoldDB" id="A0A5J5V0W0"/>
<sequence length="58" mass="6960">MLYIAYSIKLKAKFLKRLKIGQSNCTFKHTTVQQIEGETTKSKIIMKDFYYECRRHEV</sequence>
<keyword evidence="2" id="KW-1185">Reference proteome</keyword>
<dbReference type="Proteomes" id="UP000327439">
    <property type="component" value="Chromosome A07"/>
</dbReference>
<evidence type="ECO:0000313" key="2">
    <source>
        <dbReference type="Proteomes" id="UP000327439"/>
    </source>
</evidence>
<gene>
    <name evidence="1" type="ORF">ES319_A07G082400v1</name>
</gene>
<evidence type="ECO:0000313" key="1">
    <source>
        <dbReference type="EMBL" id="KAB2073448.1"/>
    </source>
</evidence>
<name>A0A5J5V0W0_GOSBA</name>
<organism evidence="1 2">
    <name type="scientific">Gossypium barbadense</name>
    <name type="common">Sea Island cotton</name>
    <name type="synonym">Hibiscus barbadensis</name>
    <dbReference type="NCBI Taxonomy" id="3634"/>
    <lineage>
        <taxon>Eukaryota</taxon>
        <taxon>Viridiplantae</taxon>
        <taxon>Streptophyta</taxon>
        <taxon>Embryophyta</taxon>
        <taxon>Tracheophyta</taxon>
        <taxon>Spermatophyta</taxon>
        <taxon>Magnoliopsida</taxon>
        <taxon>eudicotyledons</taxon>
        <taxon>Gunneridae</taxon>
        <taxon>Pentapetalae</taxon>
        <taxon>rosids</taxon>
        <taxon>malvids</taxon>
        <taxon>Malvales</taxon>
        <taxon>Malvaceae</taxon>
        <taxon>Malvoideae</taxon>
        <taxon>Gossypium</taxon>
    </lineage>
</organism>
<proteinExistence type="predicted"/>
<protein>
    <submittedName>
        <fullName evidence="1">Uncharacterized protein</fullName>
    </submittedName>
</protein>